<dbReference type="AlphaFoldDB" id="A0AAV9F026"/>
<organism evidence="2 3">
    <name type="scientific">Acorus calamus</name>
    <name type="common">Sweet flag</name>
    <dbReference type="NCBI Taxonomy" id="4465"/>
    <lineage>
        <taxon>Eukaryota</taxon>
        <taxon>Viridiplantae</taxon>
        <taxon>Streptophyta</taxon>
        <taxon>Embryophyta</taxon>
        <taxon>Tracheophyta</taxon>
        <taxon>Spermatophyta</taxon>
        <taxon>Magnoliopsida</taxon>
        <taxon>Liliopsida</taxon>
        <taxon>Acoraceae</taxon>
        <taxon>Acorus</taxon>
    </lineage>
</organism>
<gene>
    <name evidence="2" type="ORF">QJS10_CPB04g01295</name>
</gene>
<evidence type="ECO:0000313" key="3">
    <source>
        <dbReference type="Proteomes" id="UP001180020"/>
    </source>
</evidence>
<dbReference type="EMBL" id="JAUJYO010000004">
    <property type="protein sequence ID" value="KAK1318856.1"/>
    <property type="molecule type" value="Genomic_DNA"/>
</dbReference>
<evidence type="ECO:0000313" key="2">
    <source>
        <dbReference type="EMBL" id="KAK1318856.1"/>
    </source>
</evidence>
<evidence type="ECO:0000256" key="1">
    <source>
        <dbReference type="SAM" id="MobiDB-lite"/>
    </source>
</evidence>
<dbReference type="Proteomes" id="UP001180020">
    <property type="component" value="Unassembled WGS sequence"/>
</dbReference>
<reference evidence="2" key="1">
    <citation type="journal article" date="2023" name="Nat. Commun.">
        <title>Diploid and tetraploid genomes of Acorus and the evolution of monocots.</title>
        <authorList>
            <person name="Ma L."/>
            <person name="Liu K.W."/>
            <person name="Li Z."/>
            <person name="Hsiao Y.Y."/>
            <person name="Qi Y."/>
            <person name="Fu T."/>
            <person name="Tang G.D."/>
            <person name="Zhang D."/>
            <person name="Sun W.H."/>
            <person name="Liu D.K."/>
            <person name="Li Y."/>
            <person name="Chen G.Z."/>
            <person name="Liu X.D."/>
            <person name="Liao X.Y."/>
            <person name="Jiang Y.T."/>
            <person name="Yu X."/>
            <person name="Hao Y."/>
            <person name="Huang J."/>
            <person name="Zhao X.W."/>
            <person name="Ke S."/>
            <person name="Chen Y.Y."/>
            <person name="Wu W.L."/>
            <person name="Hsu J.L."/>
            <person name="Lin Y.F."/>
            <person name="Huang M.D."/>
            <person name="Li C.Y."/>
            <person name="Huang L."/>
            <person name="Wang Z.W."/>
            <person name="Zhao X."/>
            <person name="Zhong W.Y."/>
            <person name="Peng D.H."/>
            <person name="Ahmad S."/>
            <person name="Lan S."/>
            <person name="Zhang J.S."/>
            <person name="Tsai W.C."/>
            <person name="Van de Peer Y."/>
            <person name="Liu Z.J."/>
        </authorList>
    </citation>
    <scope>NUCLEOTIDE SEQUENCE</scope>
    <source>
        <strain evidence="2">CP</strain>
    </source>
</reference>
<protein>
    <submittedName>
        <fullName evidence="2">Uncharacterized protein</fullName>
    </submittedName>
</protein>
<proteinExistence type="predicted"/>
<comment type="caution">
    <text evidence="2">The sequence shown here is derived from an EMBL/GenBank/DDBJ whole genome shotgun (WGS) entry which is preliminary data.</text>
</comment>
<keyword evidence="3" id="KW-1185">Reference proteome</keyword>
<name>A0AAV9F026_ACOCL</name>
<feature type="region of interest" description="Disordered" evidence="1">
    <location>
        <begin position="58"/>
        <end position="78"/>
    </location>
</feature>
<accession>A0AAV9F026</accession>
<reference evidence="2" key="2">
    <citation type="submission" date="2023-06" db="EMBL/GenBank/DDBJ databases">
        <authorList>
            <person name="Ma L."/>
            <person name="Liu K.-W."/>
            <person name="Li Z."/>
            <person name="Hsiao Y.-Y."/>
            <person name="Qi Y."/>
            <person name="Fu T."/>
            <person name="Tang G."/>
            <person name="Zhang D."/>
            <person name="Sun W.-H."/>
            <person name="Liu D.-K."/>
            <person name="Li Y."/>
            <person name="Chen G.-Z."/>
            <person name="Liu X.-D."/>
            <person name="Liao X.-Y."/>
            <person name="Jiang Y.-T."/>
            <person name="Yu X."/>
            <person name="Hao Y."/>
            <person name="Huang J."/>
            <person name="Zhao X.-W."/>
            <person name="Ke S."/>
            <person name="Chen Y.-Y."/>
            <person name="Wu W.-L."/>
            <person name="Hsu J.-L."/>
            <person name="Lin Y.-F."/>
            <person name="Huang M.-D."/>
            <person name="Li C.-Y."/>
            <person name="Huang L."/>
            <person name="Wang Z.-W."/>
            <person name="Zhao X."/>
            <person name="Zhong W.-Y."/>
            <person name="Peng D.-H."/>
            <person name="Ahmad S."/>
            <person name="Lan S."/>
            <person name="Zhang J.-S."/>
            <person name="Tsai W.-C."/>
            <person name="Van De Peer Y."/>
            <person name="Liu Z.-J."/>
        </authorList>
    </citation>
    <scope>NUCLEOTIDE SEQUENCE</scope>
    <source>
        <strain evidence="2">CP</strain>
        <tissue evidence="2">Leaves</tissue>
    </source>
</reference>
<sequence>MAVWHRIGELCVVEGVVGLSAIWSIVAAGNAGCSGGIGEGEGLRFGGGGEGLFVSSSYERERRRGREAGVGEGEASGL</sequence>
<feature type="compositionally biased region" description="Basic and acidic residues" evidence="1">
    <location>
        <begin position="58"/>
        <end position="69"/>
    </location>
</feature>